<keyword evidence="2" id="KW-1185">Reference proteome</keyword>
<evidence type="ECO:0000313" key="2">
    <source>
        <dbReference type="Proteomes" id="UP000005561"/>
    </source>
</evidence>
<accession>C6LBD2</accession>
<dbReference type="AlphaFoldDB" id="C6LBD2"/>
<protein>
    <submittedName>
        <fullName evidence="1">Uncharacterized protein</fullName>
    </submittedName>
</protein>
<evidence type="ECO:0000313" key="1">
    <source>
        <dbReference type="EMBL" id="EET62263.1"/>
    </source>
</evidence>
<proteinExistence type="predicted"/>
<dbReference type="EMBL" id="ACCL02000003">
    <property type="protein sequence ID" value="EET62263.1"/>
    <property type="molecule type" value="Genomic_DNA"/>
</dbReference>
<name>C6LBD2_9FIRM</name>
<organism evidence="1 2">
    <name type="scientific">Marvinbryantia formatexigens DSM 14469</name>
    <dbReference type="NCBI Taxonomy" id="478749"/>
    <lineage>
        <taxon>Bacteria</taxon>
        <taxon>Bacillati</taxon>
        <taxon>Bacillota</taxon>
        <taxon>Clostridia</taxon>
        <taxon>Lachnospirales</taxon>
        <taxon>Lachnospiraceae</taxon>
        <taxon>Marvinbryantia</taxon>
    </lineage>
</organism>
<gene>
    <name evidence="1" type="ORF">BRYFOR_05927</name>
</gene>
<comment type="caution">
    <text evidence="1">The sequence shown here is derived from an EMBL/GenBank/DDBJ whole genome shotgun (WGS) entry which is preliminary data.</text>
</comment>
<sequence>MNLKRRPCFHRNAFVLTTSIIMLSLDLSNEFYKFFIFKL</sequence>
<reference evidence="1" key="1">
    <citation type="submission" date="2009-07" db="EMBL/GenBank/DDBJ databases">
        <authorList>
            <person name="Weinstock G."/>
            <person name="Sodergren E."/>
            <person name="Clifton S."/>
            <person name="Fulton L."/>
            <person name="Fulton B."/>
            <person name="Courtney L."/>
            <person name="Fronick C."/>
            <person name="Harrison M."/>
            <person name="Strong C."/>
            <person name="Farmer C."/>
            <person name="Delahaunty K."/>
            <person name="Markovic C."/>
            <person name="Hall O."/>
            <person name="Minx P."/>
            <person name="Tomlinson C."/>
            <person name="Mitreva M."/>
            <person name="Nelson J."/>
            <person name="Hou S."/>
            <person name="Wollam A."/>
            <person name="Pepin K.H."/>
            <person name="Johnson M."/>
            <person name="Bhonagiri V."/>
            <person name="Nash W.E."/>
            <person name="Warren W."/>
            <person name="Chinwalla A."/>
            <person name="Mardis E.R."/>
            <person name="Wilson R.K."/>
        </authorList>
    </citation>
    <scope>NUCLEOTIDE SEQUENCE [LARGE SCALE GENOMIC DNA]</scope>
    <source>
        <strain evidence="1">DSM 14469</strain>
    </source>
</reference>
<dbReference type="Proteomes" id="UP000005561">
    <property type="component" value="Unassembled WGS sequence"/>
</dbReference>